<keyword evidence="2" id="KW-0687">Ribonucleoprotein</keyword>
<proteinExistence type="predicted"/>
<dbReference type="Proteomes" id="UP000694846">
    <property type="component" value="Unplaced"/>
</dbReference>
<gene>
    <name evidence="3" type="primary">Mrps18a</name>
    <name evidence="5" type="synonym">LOC112681477</name>
    <name evidence="3" type="ORF">g.133011</name>
</gene>
<dbReference type="EMBL" id="GGMS01007412">
    <property type="protein sequence ID" value="MBY76615.1"/>
    <property type="molecule type" value="Transcribed_RNA"/>
</dbReference>
<name>A0A2S2QFT7_9HEMI</name>
<dbReference type="Pfam" id="PF01084">
    <property type="entry name" value="Ribosomal_S18"/>
    <property type="match status" value="1"/>
</dbReference>
<evidence type="ECO:0000313" key="5">
    <source>
        <dbReference type="RefSeq" id="XP_025407516.1"/>
    </source>
</evidence>
<evidence type="ECO:0000313" key="3">
    <source>
        <dbReference type="EMBL" id="MBY76615.1"/>
    </source>
</evidence>
<dbReference type="GO" id="GO:0032543">
    <property type="term" value="P:mitochondrial translation"/>
    <property type="evidence" value="ECO:0007669"/>
    <property type="project" value="TreeGrafter"/>
</dbReference>
<dbReference type="GO" id="GO:0070181">
    <property type="term" value="F:small ribosomal subunit rRNA binding"/>
    <property type="evidence" value="ECO:0007669"/>
    <property type="project" value="TreeGrafter"/>
</dbReference>
<dbReference type="SUPFAM" id="SSF46911">
    <property type="entry name" value="Ribosomal protein S18"/>
    <property type="match status" value="1"/>
</dbReference>
<dbReference type="PANTHER" id="PTHR13479">
    <property type="entry name" value="30S RIBOSOMAL PROTEIN S18"/>
    <property type="match status" value="1"/>
</dbReference>
<dbReference type="PANTHER" id="PTHR13479:SF66">
    <property type="entry name" value="LARGE RIBOSOMAL SUBUNIT PROTEIN ML66"/>
    <property type="match status" value="1"/>
</dbReference>
<evidence type="ECO:0000256" key="2">
    <source>
        <dbReference type="ARBA" id="ARBA00023274"/>
    </source>
</evidence>
<keyword evidence="1 3" id="KW-0689">Ribosomal protein</keyword>
<evidence type="ECO:0000256" key="1">
    <source>
        <dbReference type="ARBA" id="ARBA00022980"/>
    </source>
</evidence>
<dbReference type="Gene3D" id="4.10.640.10">
    <property type="entry name" value="Ribosomal protein S18"/>
    <property type="match status" value="1"/>
</dbReference>
<dbReference type="GO" id="GO:0003735">
    <property type="term" value="F:structural constituent of ribosome"/>
    <property type="evidence" value="ECO:0007669"/>
    <property type="project" value="InterPro"/>
</dbReference>
<dbReference type="GO" id="GO:0005763">
    <property type="term" value="C:mitochondrial small ribosomal subunit"/>
    <property type="evidence" value="ECO:0007669"/>
    <property type="project" value="TreeGrafter"/>
</dbReference>
<reference evidence="3" key="1">
    <citation type="submission" date="2018-04" db="EMBL/GenBank/DDBJ databases">
        <title>Transcriptome assembly of Sipha flava.</title>
        <authorList>
            <person name="Scully E.D."/>
            <person name="Geib S.M."/>
            <person name="Palmer N.A."/>
            <person name="Koch K."/>
            <person name="Bradshaw J."/>
            <person name="Heng-Moss T."/>
            <person name="Sarath G."/>
        </authorList>
    </citation>
    <scope>NUCLEOTIDE SEQUENCE</scope>
</reference>
<reference evidence="5" key="2">
    <citation type="submission" date="2025-04" db="UniProtKB">
        <authorList>
            <consortium name="RefSeq"/>
        </authorList>
    </citation>
    <scope>IDENTIFICATION</scope>
    <source>
        <tissue evidence="5">Whole body</tissue>
    </source>
</reference>
<sequence>MFKIPLTGTMLAASRLSAKLLTPNSGLHTTAATLLKEIQANKLGNKLIIQGSYVPSPRKDYLIENKSKCCPLCSLDLNIKHTDVLILSQFVRPDGCMMPRRVTGLCPTQQKIVSKLVSMAHKAGLMIKMTPENCKKDPTRRKNWKKFNTYFDESTIKVYDNHFTQMKRDIILKYMQNKNL</sequence>
<evidence type="ECO:0000313" key="4">
    <source>
        <dbReference type="Proteomes" id="UP000694846"/>
    </source>
</evidence>
<dbReference type="AlphaFoldDB" id="A0A2S2QFT7"/>
<dbReference type="InterPro" id="IPR036870">
    <property type="entry name" value="Ribosomal_bS18_sf"/>
</dbReference>
<keyword evidence="4" id="KW-1185">Reference proteome</keyword>
<dbReference type="RefSeq" id="XP_025407516.1">
    <property type="nucleotide sequence ID" value="XM_025551731.1"/>
</dbReference>
<protein>
    <submittedName>
        <fullName evidence="3 5">28S ribosomal protein S18a</fullName>
    </submittedName>
</protein>
<dbReference type="OrthoDB" id="10054543at2759"/>
<accession>A0A2S2QFT7</accession>
<organism evidence="3">
    <name type="scientific">Sipha flava</name>
    <name type="common">yellow sugarcane aphid</name>
    <dbReference type="NCBI Taxonomy" id="143950"/>
    <lineage>
        <taxon>Eukaryota</taxon>
        <taxon>Metazoa</taxon>
        <taxon>Ecdysozoa</taxon>
        <taxon>Arthropoda</taxon>
        <taxon>Hexapoda</taxon>
        <taxon>Insecta</taxon>
        <taxon>Pterygota</taxon>
        <taxon>Neoptera</taxon>
        <taxon>Paraneoptera</taxon>
        <taxon>Hemiptera</taxon>
        <taxon>Sternorrhyncha</taxon>
        <taxon>Aphidomorpha</taxon>
        <taxon>Aphidoidea</taxon>
        <taxon>Aphididae</taxon>
        <taxon>Sipha</taxon>
    </lineage>
</organism>
<dbReference type="InterPro" id="IPR001648">
    <property type="entry name" value="Ribosomal_bS18"/>
</dbReference>